<evidence type="ECO:0000313" key="1">
    <source>
        <dbReference type="EMBL" id="NMM61603.1"/>
    </source>
</evidence>
<proteinExistence type="predicted"/>
<sequence>MIGKIIDMSFTDAFISFEDGTTLDIGISSLPPNCKIGDTINFNPKNIELKNDKLINLF</sequence>
<reference evidence="1 2" key="1">
    <citation type="submission" date="2020-06" db="EMBL/GenBank/DDBJ databases">
        <title>Complete Genome Sequence of Clostridium muelleri sp. nov. P21T, an Acid-Alcohol Producing Acetogen Isolated from Old Hay.</title>
        <authorList>
            <person name="Duncan K.E."/>
            <person name="Tanner R.S."/>
        </authorList>
    </citation>
    <scope>NUCLEOTIDE SEQUENCE [LARGE SCALE GENOMIC DNA]</scope>
    <source>
        <strain evidence="1 2">P21</strain>
    </source>
</reference>
<name>A0A7Y0EDV0_9CLOT</name>
<accession>A0A7Y0EDV0</accession>
<gene>
    <name evidence="1" type="ORF">HBE96_02615</name>
</gene>
<protein>
    <recommendedName>
        <fullName evidence="3">S1 motif domain-containing protein</fullName>
    </recommendedName>
</protein>
<dbReference type="AlphaFoldDB" id="A0A7Y0EDV0"/>
<dbReference type="Proteomes" id="UP000537131">
    <property type="component" value="Unassembled WGS sequence"/>
</dbReference>
<evidence type="ECO:0008006" key="3">
    <source>
        <dbReference type="Google" id="ProtNLM"/>
    </source>
</evidence>
<dbReference type="RefSeq" id="WP_169296211.1">
    <property type="nucleotide sequence ID" value="NZ_JABBNI010000006.1"/>
</dbReference>
<keyword evidence="2" id="KW-1185">Reference proteome</keyword>
<comment type="caution">
    <text evidence="1">The sequence shown here is derived from an EMBL/GenBank/DDBJ whole genome shotgun (WGS) entry which is preliminary data.</text>
</comment>
<organism evidence="1 2">
    <name type="scientific">Clostridium muellerianum</name>
    <dbReference type="NCBI Taxonomy" id="2716538"/>
    <lineage>
        <taxon>Bacteria</taxon>
        <taxon>Bacillati</taxon>
        <taxon>Bacillota</taxon>
        <taxon>Clostridia</taxon>
        <taxon>Eubacteriales</taxon>
        <taxon>Clostridiaceae</taxon>
        <taxon>Clostridium</taxon>
    </lineage>
</organism>
<dbReference type="EMBL" id="JABBNI010000006">
    <property type="protein sequence ID" value="NMM61603.1"/>
    <property type="molecule type" value="Genomic_DNA"/>
</dbReference>
<evidence type="ECO:0000313" key="2">
    <source>
        <dbReference type="Proteomes" id="UP000537131"/>
    </source>
</evidence>